<dbReference type="Proteomes" id="UP001147653">
    <property type="component" value="Unassembled WGS sequence"/>
</dbReference>
<protein>
    <submittedName>
        <fullName evidence="2">MoaD/ThiS family protein</fullName>
    </submittedName>
</protein>
<comment type="caution">
    <text evidence="2">The sequence shown here is derived from an EMBL/GenBank/DDBJ whole genome shotgun (WGS) entry which is preliminary data.</text>
</comment>
<sequence>MTGALVRLRGPLKRLAGSGELELTGATVGELLQRLEVEQPPLQGWILDERDRIRRHINVFVNGERGHEDTPIGPGDRVDVLPAISGGSA</sequence>
<dbReference type="InterPro" id="IPR012675">
    <property type="entry name" value="Beta-grasp_dom_sf"/>
</dbReference>
<dbReference type="EMBL" id="JAPDDP010000029">
    <property type="protein sequence ID" value="MDA0181976.1"/>
    <property type="molecule type" value="Genomic_DNA"/>
</dbReference>
<name>A0A9X3NDC2_9ACTN</name>
<dbReference type="AlphaFoldDB" id="A0A9X3NDC2"/>
<feature type="region of interest" description="Disordered" evidence="1">
    <location>
        <begin position="64"/>
        <end position="89"/>
    </location>
</feature>
<gene>
    <name evidence="2" type="ORF">OJ997_16855</name>
</gene>
<keyword evidence="3" id="KW-1185">Reference proteome</keyword>
<dbReference type="InterPro" id="IPR052045">
    <property type="entry name" value="Sulfur_Carrier/Prot_Modifier"/>
</dbReference>
<dbReference type="PANTHER" id="PTHR38031">
    <property type="entry name" value="SULFUR CARRIER PROTEIN SLR0821-RELATED"/>
    <property type="match status" value="1"/>
</dbReference>
<dbReference type="Gene3D" id="3.10.20.30">
    <property type="match status" value="1"/>
</dbReference>
<reference evidence="2" key="1">
    <citation type="submission" date="2022-10" db="EMBL/GenBank/DDBJ databases">
        <title>The WGS of Solirubrobacter phytolaccae KCTC 29190.</title>
        <authorList>
            <person name="Jiang Z."/>
        </authorList>
    </citation>
    <scope>NUCLEOTIDE SEQUENCE</scope>
    <source>
        <strain evidence="2">KCTC 29190</strain>
    </source>
</reference>
<dbReference type="InterPro" id="IPR003749">
    <property type="entry name" value="ThiS/MoaD-like"/>
</dbReference>
<dbReference type="RefSeq" id="WP_270026335.1">
    <property type="nucleotide sequence ID" value="NZ_JAPDDP010000029.1"/>
</dbReference>
<organism evidence="2 3">
    <name type="scientific">Solirubrobacter phytolaccae</name>
    <dbReference type="NCBI Taxonomy" id="1404360"/>
    <lineage>
        <taxon>Bacteria</taxon>
        <taxon>Bacillati</taxon>
        <taxon>Actinomycetota</taxon>
        <taxon>Thermoleophilia</taxon>
        <taxon>Solirubrobacterales</taxon>
        <taxon>Solirubrobacteraceae</taxon>
        <taxon>Solirubrobacter</taxon>
    </lineage>
</organism>
<evidence type="ECO:0000313" key="2">
    <source>
        <dbReference type="EMBL" id="MDA0181976.1"/>
    </source>
</evidence>
<evidence type="ECO:0000313" key="3">
    <source>
        <dbReference type="Proteomes" id="UP001147653"/>
    </source>
</evidence>
<proteinExistence type="predicted"/>
<accession>A0A9X3NDC2</accession>
<dbReference type="Pfam" id="PF02597">
    <property type="entry name" value="ThiS"/>
    <property type="match status" value="1"/>
</dbReference>
<dbReference type="InterPro" id="IPR016155">
    <property type="entry name" value="Mopterin_synth/thiamin_S_b"/>
</dbReference>
<dbReference type="SUPFAM" id="SSF54285">
    <property type="entry name" value="MoaD/ThiS"/>
    <property type="match status" value="1"/>
</dbReference>
<evidence type="ECO:0000256" key="1">
    <source>
        <dbReference type="SAM" id="MobiDB-lite"/>
    </source>
</evidence>
<dbReference type="PANTHER" id="PTHR38031:SF1">
    <property type="entry name" value="SULFUR CARRIER PROTEIN CYSO"/>
    <property type="match status" value="1"/>
</dbReference>